<name>U9TAL9_RHIID</name>
<dbReference type="HOGENOM" id="CLU_2559463_0_0_1"/>
<organism evidence="1">
    <name type="scientific">Rhizophagus irregularis (strain DAOM 181602 / DAOM 197198 / MUCL 43194)</name>
    <name type="common">Arbuscular mycorrhizal fungus</name>
    <name type="synonym">Glomus intraradices</name>
    <dbReference type="NCBI Taxonomy" id="747089"/>
    <lineage>
        <taxon>Eukaryota</taxon>
        <taxon>Fungi</taxon>
        <taxon>Fungi incertae sedis</taxon>
        <taxon>Mucoromycota</taxon>
        <taxon>Glomeromycotina</taxon>
        <taxon>Glomeromycetes</taxon>
        <taxon>Glomerales</taxon>
        <taxon>Glomeraceae</taxon>
        <taxon>Rhizophagus</taxon>
    </lineage>
</organism>
<accession>U9TAL9</accession>
<gene>
    <name evidence="1" type="ORF">GLOINDRAFT_4558</name>
</gene>
<protein>
    <submittedName>
        <fullName evidence="1">Uncharacterized protein</fullName>
    </submittedName>
</protein>
<sequence>MLRYDDQPDYTGFQSPVLFPVLINGVIILLIPYRRTDVFFVFLLLFSIKLCLPVLPFRFFNSSIRKFLHSSYKGLNLRIILT</sequence>
<proteinExistence type="predicted"/>
<dbReference type="AlphaFoldDB" id="U9TAL9"/>
<dbReference type="EMBL" id="KI294296">
    <property type="protein sequence ID" value="ESA04467.1"/>
    <property type="molecule type" value="Genomic_DNA"/>
</dbReference>
<evidence type="ECO:0000313" key="1">
    <source>
        <dbReference type="EMBL" id="ESA04467.1"/>
    </source>
</evidence>
<reference evidence="1" key="1">
    <citation type="submission" date="2013-07" db="EMBL/GenBank/DDBJ databases">
        <title>The genome of an arbuscular mycorrhizal fungus provides insights into the evolution of the oldest plant symbiosis.</title>
        <authorList>
            <consortium name="DOE Joint Genome Institute"/>
            <person name="Tisserant E."/>
            <person name="Malbreil M."/>
            <person name="Kuo A."/>
            <person name="Kohler A."/>
            <person name="Symeonidi A."/>
            <person name="Balestrini R."/>
            <person name="Charron P."/>
            <person name="Duensing N."/>
            <person name="Frei-dit-Frey N."/>
            <person name="Gianinazzi-Pearson V."/>
            <person name="Gilbert B."/>
            <person name="Handa Y."/>
            <person name="Hijri M."/>
            <person name="Kaul R."/>
            <person name="Kawaguchi M."/>
            <person name="Krajinski F."/>
            <person name="Lammers P."/>
            <person name="Lapierre D."/>
            <person name="Masclaux F.G."/>
            <person name="Murat C."/>
            <person name="Morin E."/>
            <person name="Ndikumana S."/>
            <person name="Pagni M."/>
            <person name="Petitpierre D."/>
            <person name="Requena N."/>
            <person name="Rosikiewicz P."/>
            <person name="Riley R."/>
            <person name="Saito K."/>
            <person name="San Clemente H."/>
            <person name="Shapiro H."/>
            <person name="van Tuinen D."/>
            <person name="Becard G."/>
            <person name="Bonfante P."/>
            <person name="Paszkowski U."/>
            <person name="Shachar-Hill Y."/>
            <person name="Young J.P."/>
            <person name="Sanders I.R."/>
            <person name="Henrissat B."/>
            <person name="Rensing S.A."/>
            <person name="Grigoriev I.V."/>
            <person name="Corradi N."/>
            <person name="Roux C."/>
            <person name="Martin F."/>
        </authorList>
    </citation>
    <scope>NUCLEOTIDE SEQUENCE</scope>
    <source>
        <strain evidence="1">DAOM 197198</strain>
    </source>
</reference>